<evidence type="ECO:0000313" key="1">
    <source>
        <dbReference type="EMBL" id="SCD20508.1"/>
    </source>
</evidence>
<evidence type="ECO:0000313" key="2">
    <source>
        <dbReference type="Proteomes" id="UP000187464"/>
    </source>
</evidence>
<gene>
    <name evidence="1" type="ORF">PSM36_1689</name>
</gene>
<reference evidence="1 2" key="1">
    <citation type="submission" date="2016-08" db="EMBL/GenBank/DDBJ databases">
        <authorList>
            <person name="Seilhamer J.J."/>
        </authorList>
    </citation>
    <scope>NUCLEOTIDE SEQUENCE [LARGE SCALE GENOMIC DNA]</scope>
    <source>
        <strain evidence="1">M3/6</strain>
    </source>
</reference>
<dbReference type="Pfam" id="PF12888">
    <property type="entry name" value="Lipid_bd"/>
    <property type="match status" value="1"/>
</dbReference>
<sequence length="151" mass="16911">MKKIIYLLGFLTLGIIASCEKEADNGATGDASKLVNITGQWEVTAYNDSTFVSGPFKVITLKDPSTKSDSITIQDTEIEFWKFQTKAFVDEKNGTFQTELSNCEVSEEAIGIKISNGKIINSDSIYFEIQFEDDETPYKNTFQLKGHRISE</sequence>
<proteinExistence type="predicted"/>
<protein>
    <submittedName>
        <fullName evidence="1">Putative secreted protein</fullName>
    </submittedName>
</protein>
<dbReference type="RefSeq" id="WP_076930520.1">
    <property type="nucleotide sequence ID" value="NZ_LT605205.1"/>
</dbReference>
<dbReference type="Proteomes" id="UP000187464">
    <property type="component" value="Chromosome I"/>
</dbReference>
<dbReference type="InterPro" id="IPR038668">
    <property type="entry name" value="Lipid-bd_sf"/>
</dbReference>
<dbReference type="InterPro" id="IPR024404">
    <property type="entry name" value="Lipid-bd_put"/>
</dbReference>
<dbReference type="AlphaFoldDB" id="A0A1R3T5F3"/>
<organism evidence="1 2">
    <name type="scientific">Proteiniphilum saccharofermentans</name>
    <dbReference type="NCBI Taxonomy" id="1642647"/>
    <lineage>
        <taxon>Bacteria</taxon>
        <taxon>Pseudomonadati</taxon>
        <taxon>Bacteroidota</taxon>
        <taxon>Bacteroidia</taxon>
        <taxon>Bacteroidales</taxon>
        <taxon>Dysgonomonadaceae</taxon>
        <taxon>Proteiniphilum</taxon>
    </lineage>
</organism>
<keyword evidence="2" id="KW-1185">Reference proteome</keyword>
<dbReference type="PROSITE" id="PS51257">
    <property type="entry name" value="PROKAR_LIPOPROTEIN"/>
    <property type="match status" value="1"/>
</dbReference>
<dbReference type="EMBL" id="LT605205">
    <property type="protein sequence ID" value="SCD20508.1"/>
    <property type="molecule type" value="Genomic_DNA"/>
</dbReference>
<name>A0A1R3T5F3_9BACT</name>
<dbReference type="KEGG" id="psac:PSM36_1689"/>
<accession>A0A1R3T5F3</accession>
<dbReference type="Gene3D" id="2.40.128.220">
    <property type="match status" value="1"/>
</dbReference>